<evidence type="ECO:0000313" key="4">
    <source>
        <dbReference type="Proteomes" id="UP000295560"/>
    </source>
</evidence>
<dbReference type="EMBL" id="SMFZ01000002">
    <property type="protein sequence ID" value="TCK22377.1"/>
    <property type="molecule type" value="Genomic_DNA"/>
</dbReference>
<feature type="transmembrane region" description="Helical" evidence="2">
    <location>
        <begin position="83"/>
        <end position="103"/>
    </location>
</feature>
<evidence type="ECO:0000256" key="2">
    <source>
        <dbReference type="SAM" id="Phobius"/>
    </source>
</evidence>
<feature type="region of interest" description="Disordered" evidence="1">
    <location>
        <begin position="1"/>
        <end position="43"/>
    </location>
</feature>
<organism evidence="3 4">
    <name type="scientific">Pseudonocardia endophytica</name>
    <dbReference type="NCBI Taxonomy" id="401976"/>
    <lineage>
        <taxon>Bacteria</taxon>
        <taxon>Bacillati</taxon>
        <taxon>Actinomycetota</taxon>
        <taxon>Actinomycetes</taxon>
        <taxon>Pseudonocardiales</taxon>
        <taxon>Pseudonocardiaceae</taxon>
        <taxon>Pseudonocardia</taxon>
    </lineage>
</organism>
<evidence type="ECO:0000313" key="3">
    <source>
        <dbReference type="EMBL" id="TCK22377.1"/>
    </source>
</evidence>
<keyword evidence="2" id="KW-1133">Transmembrane helix</keyword>
<protein>
    <submittedName>
        <fullName evidence="3">DUF3040 family protein</fullName>
    </submittedName>
</protein>
<sequence length="109" mass="11744">MDDRSADGRPLDDEETRALQGIERDLRDDDPEMGPRLGSCPGVFHPPVRQTGTPLSARLVLGVLGVAGAFALLLYLMVPQDVVIPVVLVIMFGLLPAGCLLWARHSGEL</sequence>
<proteinExistence type="predicted"/>
<feature type="compositionally biased region" description="Basic and acidic residues" evidence="1">
    <location>
        <begin position="1"/>
        <end position="11"/>
    </location>
</feature>
<dbReference type="Pfam" id="PF11239">
    <property type="entry name" value="DUF3040"/>
    <property type="match status" value="1"/>
</dbReference>
<dbReference type="Proteomes" id="UP000295560">
    <property type="component" value="Unassembled WGS sequence"/>
</dbReference>
<feature type="transmembrane region" description="Helical" evidence="2">
    <location>
        <begin position="59"/>
        <end position="77"/>
    </location>
</feature>
<name>A0A4R1HJA6_PSEEN</name>
<dbReference type="RefSeq" id="WP_165922574.1">
    <property type="nucleotide sequence ID" value="NZ_SMFZ01000002.1"/>
</dbReference>
<dbReference type="InterPro" id="IPR021401">
    <property type="entry name" value="DUF3040"/>
</dbReference>
<dbReference type="AlphaFoldDB" id="A0A4R1HJA6"/>
<comment type="caution">
    <text evidence="3">The sequence shown here is derived from an EMBL/GenBank/DDBJ whole genome shotgun (WGS) entry which is preliminary data.</text>
</comment>
<keyword evidence="2" id="KW-0812">Transmembrane</keyword>
<keyword evidence="2" id="KW-0472">Membrane</keyword>
<evidence type="ECO:0000256" key="1">
    <source>
        <dbReference type="SAM" id="MobiDB-lite"/>
    </source>
</evidence>
<gene>
    <name evidence="3" type="ORF">EV378_6379</name>
</gene>
<accession>A0A4R1HJA6</accession>
<keyword evidence="4" id="KW-1185">Reference proteome</keyword>
<reference evidence="3 4" key="1">
    <citation type="submission" date="2019-03" db="EMBL/GenBank/DDBJ databases">
        <title>Sequencing the genomes of 1000 actinobacteria strains.</title>
        <authorList>
            <person name="Klenk H.-P."/>
        </authorList>
    </citation>
    <scope>NUCLEOTIDE SEQUENCE [LARGE SCALE GENOMIC DNA]</scope>
    <source>
        <strain evidence="3 4">DSM 44969</strain>
    </source>
</reference>